<dbReference type="GO" id="GO:0016740">
    <property type="term" value="F:transferase activity"/>
    <property type="evidence" value="ECO:0007669"/>
    <property type="project" value="UniProtKB-KW"/>
</dbReference>
<proteinExistence type="predicted"/>
<dbReference type="Proteomes" id="UP000198242">
    <property type="component" value="Chromosome I"/>
</dbReference>
<organism evidence="2 3">
    <name type="scientific">Micromonospora viridifaciens</name>
    <dbReference type="NCBI Taxonomy" id="1881"/>
    <lineage>
        <taxon>Bacteria</taxon>
        <taxon>Bacillati</taxon>
        <taxon>Actinomycetota</taxon>
        <taxon>Actinomycetes</taxon>
        <taxon>Micromonosporales</taxon>
        <taxon>Micromonosporaceae</taxon>
        <taxon>Micromonospora</taxon>
    </lineage>
</organism>
<dbReference type="InterPro" id="IPR011009">
    <property type="entry name" value="Kinase-like_dom_sf"/>
</dbReference>
<evidence type="ECO:0000259" key="1">
    <source>
        <dbReference type="Pfam" id="PF01636"/>
    </source>
</evidence>
<sequence length="311" mass="33272">MTNATKSRIRWSDLPDAVRAAAEDILGDRVVEAVSQPGGFSPGTADRVRTAGGRRAFVKAVSPAQNDRSPGLHRTEALIAAALPPAAPAPRLLGSYDDGDWVALVFTDVEGRHPVTPWDADELRVVLSTLEVMADTLTPTSIAVAPTAAEQLAADFAGWRRIAEDPPPDLAPWARARLPELCAAADRGLTALTGETLCHLDIRADNLLIGLDGTVSVVDWPWACRGPAWLDSLMILINVQLHGGHDPEELLPELPLAAGVHPADLTGVLAGFTGFFLDAARRPPPPGIPTVRAFQRAQGDALLRWLPRRLR</sequence>
<dbReference type="InterPro" id="IPR002575">
    <property type="entry name" value="Aminoglycoside_PTrfase"/>
</dbReference>
<protein>
    <submittedName>
        <fullName evidence="2">Phosphotransferase enzyme family protein</fullName>
    </submittedName>
</protein>
<dbReference type="Pfam" id="PF01636">
    <property type="entry name" value="APH"/>
    <property type="match status" value="1"/>
</dbReference>
<name>A0A1C4VW37_MICVI</name>
<dbReference type="OrthoDB" id="2570531at2"/>
<evidence type="ECO:0000313" key="2">
    <source>
        <dbReference type="EMBL" id="SCE87991.1"/>
    </source>
</evidence>
<dbReference type="EMBL" id="LT607411">
    <property type="protein sequence ID" value="SCE87991.1"/>
    <property type="molecule type" value="Genomic_DNA"/>
</dbReference>
<feature type="domain" description="Aminoglycoside phosphotransferase" evidence="1">
    <location>
        <begin position="48"/>
        <end position="238"/>
    </location>
</feature>
<keyword evidence="3" id="KW-1185">Reference proteome</keyword>
<reference evidence="3" key="1">
    <citation type="submission" date="2016-06" db="EMBL/GenBank/DDBJ databases">
        <authorList>
            <person name="Varghese N."/>
            <person name="Submissions Spin"/>
        </authorList>
    </citation>
    <scope>NUCLEOTIDE SEQUENCE [LARGE SCALE GENOMIC DNA]</scope>
    <source>
        <strain evidence="3">DSM 43909</strain>
    </source>
</reference>
<dbReference type="Gene3D" id="3.90.1200.10">
    <property type="match status" value="1"/>
</dbReference>
<gene>
    <name evidence="2" type="ORF">GA0074695_1834</name>
</gene>
<dbReference type="SUPFAM" id="SSF56112">
    <property type="entry name" value="Protein kinase-like (PK-like)"/>
    <property type="match status" value="1"/>
</dbReference>
<dbReference type="RefSeq" id="WP_089005840.1">
    <property type="nucleotide sequence ID" value="NZ_LT607411.1"/>
</dbReference>
<accession>A0A1C4VW37</accession>
<keyword evidence="2" id="KW-0808">Transferase</keyword>
<evidence type="ECO:0000313" key="3">
    <source>
        <dbReference type="Proteomes" id="UP000198242"/>
    </source>
</evidence>
<dbReference type="AlphaFoldDB" id="A0A1C4VW37"/>